<gene>
    <name evidence="2" type="ORF">FN924_04345</name>
</gene>
<dbReference type="OrthoDB" id="2936536at2"/>
<proteinExistence type="predicted"/>
<reference evidence="2 3" key="1">
    <citation type="submission" date="2019-07" db="EMBL/GenBank/DDBJ databases">
        <authorList>
            <person name="Li J."/>
        </authorList>
    </citation>
    <scope>NUCLEOTIDE SEQUENCE [LARGE SCALE GENOMIC DNA]</scope>
    <source>
        <strain evidence="2 3">TKL69</strain>
    </source>
</reference>
<feature type="domain" description="NTP pyrophosphohydrolase MazG-like" evidence="1">
    <location>
        <begin position="35"/>
        <end position="118"/>
    </location>
</feature>
<organism evidence="2 3">
    <name type="scientific">Radiobacillus deserti</name>
    <dbReference type="NCBI Taxonomy" id="2594883"/>
    <lineage>
        <taxon>Bacteria</taxon>
        <taxon>Bacillati</taxon>
        <taxon>Bacillota</taxon>
        <taxon>Bacilli</taxon>
        <taxon>Bacillales</taxon>
        <taxon>Bacillaceae</taxon>
        <taxon>Radiobacillus</taxon>
    </lineage>
</organism>
<dbReference type="Pfam" id="PF03819">
    <property type="entry name" value="MazG"/>
    <property type="match status" value="1"/>
</dbReference>
<name>A0A516KDJ2_9BACI</name>
<dbReference type="EMBL" id="CP041666">
    <property type="protein sequence ID" value="QDP39471.1"/>
    <property type="molecule type" value="Genomic_DNA"/>
</dbReference>
<dbReference type="RefSeq" id="WP_143892221.1">
    <property type="nucleotide sequence ID" value="NZ_CP041666.1"/>
</dbReference>
<protein>
    <recommendedName>
        <fullName evidence="1">NTP pyrophosphohydrolase MazG-like domain-containing protein</fullName>
    </recommendedName>
</protein>
<keyword evidence="3" id="KW-1185">Reference proteome</keyword>
<dbReference type="KEGG" id="aqt:FN924_04345"/>
<dbReference type="Gene3D" id="1.10.287.1080">
    <property type="entry name" value="MazG-like"/>
    <property type="match status" value="1"/>
</dbReference>
<evidence type="ECO:0000313" key="3">
    <source>
        <dbReference type="Proteomes" id="UP000315215"/>
    </source>
</evidence>
<accession>A0A516KDJ2</accession>
<sequence length="127" mass="14890">MKELQAFAKNYQAEMNWEISTDNYERTRASLLNNYMLLTTEVAEVAEELRKAFNHTNTLINNGMDEREAFEAAKDAVREDIGKELADCIAYITKFANYFEVDLEDSFYQKMEEVRNRKNRDVGVIKK</sequence>
<dbReference type="InterPro" id="IPR004518">
    <property type="entry name" value="MazG-like_dom"/>
</dbReference>
<dbReference type="SUPFAM" id="SSF101386">
    <property type="entry name" value="all-alpha NTP pyrophosphatases"/>
    <property type="match status" value="1"/>
</dbReference>
<dbReference type="AlphaFoldDB" id="A0A516KDJ2"/>
<dbReference type="Proteomes" id="UP000315215">
    <property type="component" value="Chromosome"/>
</dbReference>
<evidence type="ECO:0000259" key="1">
    <source>
        <dbReference type="Pfam" id="PF03819"/>
    </source>
</evidence>
<evidence type="ECO:0000313" key="2">
    <source>
        <dbReference type="EMBL" id="QDP39471.1"/>
    </source>
</evidence>